<feature type="domain" description="DUF5777" evidence="1">
    <location>
        <begin position="40"/>
        <end position="303"/>
    </location>
</feature>
<protein>
    <recommendedName>
        <fullName evidence="1">DUF5777 domain-containing protein</fullName>
    </recommendedName>
</protein>
<keyword evidence="3" id="KW-1185">Reference proteome</keyword>
<dbReference type="AlphaFoldDB" id="A0A562TCI6"/>
<dbReference type="EMBL" id="VLLG01000002">
    <property type="protein sequence ID" value="TWI91229.1"/>
    <property type="molecule type" value="Genomic_DNA"/>
</dbReference>
<dbReference type="Pfam" id="PF19089">
    <property type="entry name" value="DUF5777"/>
    <property type="match status" value="1"/>
</dbReference>
<evidence type="ECO:0000259" key="1">
    <source>
        <dbReference type="Pfam" id="PF19089"/>
    </source>
</evidence>
<accession>A0A562TCI6</accession>
<dbReference type="RefSeq" id="WP_145710386.1">
    <property type="nucleotide sequence ID" value="NZ_BAAAFY010000001.1"/>
</dbReference>
<reference evidence="2 3" key="1">
    <citation type="journal article" date="2013" name="Stand. Genomic Sci.">
        <title>Genomic Encyclopedia of Type Strains, Phase I: The one thousand microbial genomes (KMG-I) project.</title>
        <authorList>
            <person name="Kyrpides N.C."/>
            <person name="Woyke T."/>
            <person name="Eisen J.A."/>
            <person name="Garrity G."/>
            <person name="Lilburn T.G."/>
            <person name="Beck B.J."/>
            <person name="Whitman W.B."/>
            <person name="Hugenholtz P."/>
            <person name="Klenk H.P."/>
        </authorList>
    </citation>
    <scope>NUCLEOTIDE SEQUENCE [LARGE SCALE GENOMIC DNA]</scope>
    <source>
        <strain evidence="2 3">DSM 13484</strain>
    </source>
</reference>
<organism evidence="2 3">
    <name type="scientific">Chitinophaga japonensis</name>
    <name type="common">Flexibacter japonensis</name>
    <dbReference type="NCBI Taxonomy" id="104662"/>
    <lineage>
        <taxon>Bacteria</taxon>
        <taxon>Pseudomonadati</taxon>
        <taxon>Bacteroidota</taxon>
        <taxon>Chitinophagia</taxon>
        <taxon>Chitinophagales</taxon>
        <taxon>Chitinophagaceae</taxon>
        <taxon>Chitinophaga</taxon>
    </lineage>
</organism>
<comment type="caution">
    <text evidence="2">The sequence shown here is derived from an EMBL/GenBank/DDBJ whole genome shotgun (WGS) entry which is preliminary data.</text>
</comment>
<gene>
    <name evidence="2" type="ORF">LX66_0594</name>
</gene>
<sequence>MKTICLLLISCGLYLAGQAQDLSKMFEDSTAGHQPVIGTFKSTRIIMGHSNETLKKHELDFRVAHRFGDIGGSFGGGKTAFGLDNSTDIRIAFEYGITDDLMVGISRAKGSGDLSQVFEGLAKYRVLKQTTDDQMPVSLSVFGNVTLSTMTSSIDETSASHFEEFTDRMTYVAQAIIARKFGDRLSLTLSPTYVHRNRVGYMDMNNMFALGGSGRIRLSKRLAFIAEYYYPFRSQSSKDYYKAQGIEFFNPLGAGLEIETGGHVFSVNFTNSTAILENQFIPETRASWLQGQFRWGFNISRRFSLFSKKDWKK</sequence>
<evidence type="ECO:0000313" key="2">
    <source>
        <dbReference type="EMBL" id="TWI91229.1"/>
    </source>
</evidence>
<evidence type="ECO:0000313" key="3">
    <source>
        <dbReference type="Proteomes" id="UP000316778"/>
    </source>
</evidence>
<dbReference type="OrthoDB" id="1117410at2"/>
<name>A0A562TCI6_CHIJA</name>
<dbReference type="InterPro" id="IPR045916">
    <property type="entry name" value="DUF5777"/>
</dbReference>
<dbReference type="Proteomes" id="UP000316778">
    <property type="component" value="Unassembled WGS sequence"/>
</dbReference>
<proteinExistence type="predicted"/>